<evidence type="ECO:0000313" key="4">
    <source>
        <dbReference type="EMBL" id="KAL3768925.1"/>
    </source>
</evidence>
<feature type="domain" description="UVR" evidence="3">
    <location>
        <begin position="1229"/>
        <end position="1264"/>
    </location>
</feature>
<dbReference type="EMBL" id="JALLBG020000060">
    <property type="protein sequence ID" value="KAL3768925.1"/>
    <property type="molecule type" value="Genomic_DNA"/>
</dbReference>
<feature type="compositionally biased region" description="Polar residues" evidence="2">
    <location>
        <begin position="572"/>
        <end position="584"/>
    </location>
</feature>
<evidence type="ECO:0000256" key="2">
    <source>
        <dbReference type="SAM" id="MobiDB-lite"/>
    </source>
</evidence>
<dbReference type="PROSITE" id="PS50151">
    <property type="entry name" value="UVR"/>
    <property type="match status" value="1"/>
</dbReference>
<feature type="coiled-coil region" evidence="1">
    <location>
        <begin position="1332"/>
        <end position="1359"/>
    </location>
</feature>
<feature type="region of interest" description="Disordered" evidence="2">
    <location>
        <begin position="313"/>
        <end position="417"/>
    </location>
</feature>
<protein>
    <recommendedName>
        <fullName evidence="3">UVR domain-containing protein</fullName>
    </recommendedName>
</protein>
<organism evidence="4 5">
    <name type="scientific">Discostella pseudostelligera</name>
    <dbReference type="NCBI Taxonomy" id="259834"/>
    <lineage>
        <taxon>Eukaryota</taxon>
        <taxon>Sar</taxon>
        <taxon>Stramenopiles</taxon>
        <taxon>Ochrophyta</taxon>
        <taxon>Bacillariophyta</taxon>
        <taxon>Coscinodiscophyceae</taxon>
        <taxon>Thalassiosirophycidae</taxon>
        <taxon>Stephanodiscales</taxon>
        <taxon>Stephanodiscaceae</taxon>
        <taxon>Discostella</taxon>
    </lineage>
</organism>
<reference evidence="4 5" key="1">
    <citation type="submission" date="2024-10" db="EMBL/GenBank/DDBJ databases">
        <title>Updated reference genomes for cyclostephanoid diatoms.</title>
        <authorList>
            <person name="Roberts W.R."/>
            <person name="Alverson A.J."/>
        </authorList>
    </citation>
    <scope>NUCLEOTIDE SEQUENCE [LARGE SCALE GENOMIC DNA]</scope>
    <source>
        <strain evidence="4 5">AJA232-27</strain>
    </source>
</reference>
<feature type="compositionally biased region" description="Basic and acidic residues" evidence="2">
    <location>
        <begin position="512"/>
        <end position="525"/>
    </location>
</feature>
<feature type="coiled-coil region" evidence="1">
    <location>
        <begin position="819"/>
        <end position="924"/>
    </location>
</feature>
<gene>
    <name evidence="4" type="ORF">ACHAWU_005828</name>
</gene>
<feature type="compositionally biased region" description="Acidic residues" evidence="2">
    <location>
        <begin position="1422"/>
        <end position="1432"/>
    </location>
</feature>
<feature type="compositionally biased region" description="Low complexity" evidence="2">
    <location>
        <begin position="16"/>
        <end position="50"/>
    </location>
</feature>
<proteinExistence type="predicted"/>
<evidence type="ECO:0000259" key="3">
    <source>
        <dbReference type="PROSITE" id="PS50151"/>
    </source>
</evidence>
<feature type="compositionally biased region" description="Acidic residues" evidence="2">
    <location>
        <begin position="1404"/>
        <end position="1414"/>
    </location>
</feature>
<feature type="region of interest" description="Disordered" evidence="2">
    <location>
        <begin position="1404"/>
        <end position="1432"/>
    </location>
</feature>
<dbReference type="InterPro" id="IPR026081">
    <property type="entry name" value="DISC1"/>
</dbReference>
<feature type="compositionally biased region" description="Basic residues" evidence="2">
    <location>
        <begin position="327"/>
        <end position="336"/>
    </location>
</feature>
<dbReference type="Proteomes" id="UP001530293">
    <property type="component" value="Unassembled WGS sequence"/>
</dbReference>
<evidence type="ECO:0000313" key="5">
    <source>
        <dbReference type="Proteomes" id="UP001530293"/>
    </source>
</evidence>
<feature type="region of interest" description="Disordered" evidence="2">
    <location>
        <begin position="1"/>
        <end position="50"/>
    </location>
</feature>
<evidence type="ECO:0000256" key="1">
    <source>
        <dbReference type="SAM" id="Coils"/>
    </source>
</evidence>
<feature type="region of interest" description="Disordered" evidence="2">
    <location>
        <begin position="618"/>
        <end position="668"/>
    </location>
</feature>
<dbReference type="PANTHER" id="PTHR14332">
    <property type="entry name" value="DISRUPTED IN SCHIZOPHRENIA 1 PROTEIN"/>
    <property type="match status" value="1"/>
</dbReference>
<keyword evidence="5" id="KW-1185">Reference proteome</keyword>
<keyword evidence="1" id="KW-0175">Coiled coil</keyword>
<dbReference type="PANTHER" id="PTHR14332:SF3">
    <property type="entry name" value="DISRUPTED IN SCHIZOPHRENIA 1 PROTEIN"/>
    <property type="match status" value="1"/>
</dbReference>
<comment type="caution">
    <text evidence="4">The sequence shown here is derived from an EMBL/GenBank/DDBJ whole genome shotgun (WGS) entry which is preliminary data.</text>
</comment>
<feature type="compositionally biased region" description="Polar residues" evidence="2">
    <location>
        <begin position="358"/>
        <end position="373"/>
    </location>
</feature>
<feature type="region of interest" description="Disordered" evidence="2">
    <location>
        <begin position="572"/>
        <end position="604"/>
    </location>
</feature>
<dbReference type="InterPro" id="IPR001943">
    <property type="entry name" value="UVR_dom"/>
</dbReference>
<sequence>MFGGLSIKGQSKEESASSPEPAAAPTSSSSGFSFLQSSIGGASSASGAATTVGNDNTAAAATTATDVMGGGGTSLTGSAFGFLSPSADASVGGISIMGGVGGDADDDTSATAMTADAAAPAPSSIFAGLNTTHSAANKSAAASSETLPPSSGFSFLSTPSSPTHTATAAAAFVAPEYESNNNNNLIDTAKSTTSTAGSSFSFMNSLITASSSSVASSNDNYGELDKENGEGTLGKMGLAIVLEENAAATTATSAGSSIGGVGDVTSGFSFLSLNTESAASSTMMSHQPPPVVSEPPNDLLSISNTVLPVGSGVAWSSSTVGGESGKKVVKKKRGKRVGIGSSSGMDTPSYDGGIPEPSMQQQPTTTADGSSFHSPTLNSSNTYNNNAPPPPPIWRNNTTAVDSNNPPATVLNPHDSPPMRIKAERAMDKAEEFIREKQKQRNAIALAAERAMQDRGGDGADAINDFFFPMAVSNNLMPRPQSIEGGWKLNNTNTTISPTASKDETYQAARAAAEEAKKLATDHASSHSKGKTSLFSSLFHRKTGGASSSHDNIASYSSHGGVISQASAGMTTFQRSGSGSTVNNHIPFPPTVKMPDIDDDVSSDNVARVEEVTRRWEMESAVEQQRRDEFEQQQLENRRREEERLASAELQRRREEDDRMEKQRIEAEKRRAPREKMQLMIDNLAVAARTATDDVARLRETLATLREQKLFAEKAERYAAQQIKFAETQQTIAVEEEDFEAADRLGTIIEQHTKEREEQLRICKGINESIAKVDEERKAASKAVAACFSEIAAKLVDLQGEVDNRPKEEEVLSQFAATSKKLSSESERLANDLKHIERDEKVFAEEEKELEGQIDEETKEFVKLSEDASKLLEEVNITIEDLRKQLADAEAKASDLKKVISSQNQAIENVRNKYSRQIGRLEKKSRSVKESRADWTSEKESIEKAKVAHEAVLAAHAEEMVTRERIIEDIKAERSVAKDLEEITSSAFEAIDADEVNGEHIDDGSLDGEVLKYEAIMNEASQNVLAAKNNIAKLQEELSTIEVRIPALEAAKKAAAANRDFKSAGQASKEIKDAISHKEQCEAQLAGEALERKQFAEDELKNITALWEEKKKIAADRNMEAGLKQMDCLTEKIDKLKLIVKKFANTSDDPEDDTMNVSLVGAFVIESQICVLEAERRTLGEKYGVPVEPTTTDDAAVEESSLQSAPTFDSDDVSPSIDKSTLEKYMSLRNEIQEIESAIEEAVTDENFDKAADLEERARSVRDMFESEGFSSEKFKQALEDFMEKPASDRDCAPDNDDLSSEKVIDSSVLEKYSSLCALIQELEASIEIAVADENFDDAAKLEEDIQSARADIEALDFSVSELDEALANTAVPSSFVDGGQRGVGNDVEDNDEAVVKHGVEEECTVDVDDEETKQDDKCATEEEEEKEDAGM</sequence>
<feature type="compositionally biased region" description="Low complexity" evidence="2">
    <location>
        <begin position="374"/>
        <end position="386"/>
    </location>
</feature>
<name>A0ABD3MYF9_9STRA</name>
<feature type="region of interest" description="Disordered" evidence="2">
    <location>
        <begin position="492"/>
        <end position="531"/>
    </location>
</feature>
<accession>A0ABD3MYF9</accession>
<feature type="coiled-coil region" evidence="1">
    <location>
        <begin position="1017"/>
        <end position="1051"/>
    </location>
</feature>